<keyword evidence="3" id="KW-1185">Reference proteome</keyword>
<sequence length="133" mass="15245">MSITTHRILGDHRGQLVAIEGQQDVPFEVKRVFYIYGTQPDVPRGQHSHHQTRQYLIAVNGSCKVTLDDGKQKVTYDLNQPNIGLLQDALIWGSMHDFTPDCVLLVLASEHYDEADYIRDYEDFLKETKNANQ</sequence>
<protein>
    <submittedName>
        <fullName evidence="2">FdtA/QdtA family cupin domain-containing protein</fullName>
    </submittedName>
</protein>
<accession>A0ABP3T8Y0</accession>
<gene>
    <name evidence="2" type="ORF">GCM10009104_18320</name>
</gene>
<name>A0ABP3T8Y0_9GAMM</name>
<dbReference type="Proteomes" id="UP001499915">
    <property type="component" value="Unassembled WGS sequence"/>
</dbReference>
<dbReference type="SUPFAM" id="SSF51182">
    <property type="entry name" value="RmlC-like cupins"/>
    <property type="match status" value="1"/>
</dbReference>
<dbReference type="RefSeq" id="WP_343805123.1">
    <property type="nucleotide sequence ID" value="NZ_BAAAET010000002.1"/>
</dbReference>
<dbReference type="Pfam" id="PF05523">
    <property type="entry name" value="FdtA"/>
    <property type="match status" value="1"/>
</dbReference>
<proteinExistence type="predicted"/>
<dbReference type="InterPro" id="IPR008894">
    <property type="entry name" value="QdtA_cupin_dom"/>
</dbReference>
<comment type="caution">
    <text evidence="2">The sequence shown here is derived from an EMBL/GenBank/DDBJ whole genome shotgun (WGS) entry which is preliminary data.</text>
</comment>
<dbReference type="CDD" id="cd20292">
    <property type="entry name" value="cupin_QdtA-like"/>
    <property type="match status" value="1"/>
</dbReference>
<dbReference type="Gene3D" id="2.60.120.10">
    <property type="entry name" value="Jelly Rolls"/>
    <property type="match status" value="1"/>
</dbReference>
<feature type="domain" description="Sugar 3,4-ketoisomerase QdtA cupin" evidence="1">
    <location>
        <begin position="7"/>
        <end position="128"/>
    </location>
</feature>
<reference evidence="3" key="1">
    <citation type="journal article" date="2019" name="Int. J. Syst. Evol. Microbiol.">
        <title>The Global Catalogue of Microorganisms (GCM) 10K type strain sequencing project: providing services to taxonomists for standard genome sequencing and annotation.</title>
        <authorList>
            <consortium name="The Broad Institute Genomics Platform"/>
            <consortium name="The Broad Institute Genome Sequencing Center for Infectious Disease"/>
            <person name="Wu L."/>
            <person name="Ma J."/>
        </authorList>
    </citation>
    <scope>NUCLEOTIDE SEQUENCE [LARGE SCALE GENOMIC DNA]</scope>
    <source>
        <strain evidence="3">JCM 15134</strain>
    </source>
</reference>
<dbReference type="EMBL" id="BAAAET010000002">
    <property type="protein sequence ID" value="GAA0691715.1"/>
    <property type="molecule type" value="Genomic_DNA"/>
</dbReference>
<dbReference type="InterPro" id="IPR014710">
    <property type="entry name" value="RmlC-like_jellyroll"/>
</dbReference>
<organism evidence="2 3">
    <name type="scientific">Marinobacterium maritimum</name>
    <dbReference type="NCBI Taxonomy" id="500162"/>
    <lineage>
        <taxon>Bacteria</taxon>
        <taxon>Pseudomonadati</taxon>
        <taxon>Pseudomonadota</taxon>
        <taxon>Gammaproteobacteria</taxon>
        <taxon>Oceanospirillales</taxon>
        <taxon>Oceanospirillaceae</taxon>
        <taxon>Marinobacterium</taxon>
    </lineage>
</organism>
<dbReference type="InterPro" id="IPR011051">
    <property type="entry name" value="RmlC_Cupin_sf"/>
</dbReference>
<evidence type="ECO:0000313" key="3">
    <source>
        <dbReference type="Proteomes" id="UP001499915"/>
    </source>
</evidence>
<evidence type="ECO:0000313" key="2">
    <source>
        <dbReference type="EMBL" id="GAA0691715.1"/>
    </source>
</evidence>
<evidence type="ECO:0000259" key="1">
    <source>
        <dbReference type="Pfam" id="PF05523"/>
    </source>
</evidence>